<dbReference type="SUPFAM" id="SSF50729">
    <property type="entry name" value="PH domain-like"/>
    <property type="match status" value="1"/>
</dbReference>
<dbReference type="Gene3D" id="2.30.29.30">
    <property type="entry name" value="Pleckstrin-homology domain (PH domain)/Phosphotyrosine-binding domain (PTB)"/>
    <property type="match status" value="1"/>
</dbReference>
<dbReference type="InterPro" id="IPR011993">
    <property type="entry name" value="PH-like_dom_sf"/>
</dbReference>
<feature type="region of interest" description="Disordered" evidence="1">
    <location>
        <begin position="245"/>
        <end position="271"/>
    </location>
</feature>
<dbReference type="Proteomes" id="UP000494106">
    <property type="component" value="Unassembled WGS sequence"/>
</dbReference>
<dbReference type="OrthoDB" id="6077994at2759"/>
<dbReference type="CDD" id="cd00821">
    <property type="entry name" value="PH"/>
    <property type="match status" value="1"/>
</dbReference>
<keyword evidence="5" id="KW-1185">Reference proteome</keyword>
<dbReference type="PROSITE" id="PS50003">
    <property type="entry name" value="PH_DOMAIN"/>
    <property type="match status" value="1"/>
</dbReference>
<evidence type="ECO:0000259" key="2">
    <source>
        <dbReference type="PROSITE" id="PS50003"/>
    </source>
</evidence>
<name>A0A8S1BHV5_ARCPL</name>
<evidence type="ECO:0000313" key="3">
    <source>
        <dbReference type="EMBL" id="CAB3251023.1"/>
    </source>
</evidence>
<proteinExistence type="predicted"/>
<protein>
    <recommendedName>
        <fullName evidence="2">PH domain-containing protein</fullName>
    </recommendedName>
</protein>
<organism evidence="4 5">
    <name type="scientific">Arctia plantaginis</name>
    <name type="common">Wood tiger moth</name>
    <name type="synonym">Phalaena plantaginis</name>
    <dbReference type="NCBI Taxonomy" id="874455"/>
    <lineage>
        <taxon>Eukaryota</taxon>
        <taxon>Metazoa</taxon>
        <taxon>Ecdysozoa</taxon>
        <taxon>Arthropoda</taxon>
        <taxon>Hexapoda</taxon>
        <taxon>Insecta</taxon>
        <taxon>Pterygota</taxon>
        <taxon>Neoptera</taxon>
        <taxon>Endopterygota</taxon>
        <taxon>Lepidoptera</taxon>
        <taxon>Glossata</taxon>
        <taxon>Ditrysia</taxon>
        <taxon>Noctuoidea</taxon>
        <taxon>Erebidae</taxon>
        <taxon>Arctiinae</taxon>
        <taxon>Arctia</taxon>
    </lineage>
</organism>
<dbReference type="InterPro" id="IPR001849">
    <property type="entry name" value="PH_domain"/>
</dbReference>
<dbReference type="Pfam" id="PF00169">
    <property type="entry name" value="PH"/>
    <property type="match status" value="1"/>
</dbReference>
<feature type="domain" description="PH" evidence="2">
    <location>
        <begin position="1"/>
        <end position="110"/>
    </location>
</feature>
<sequence length="271" mass="30111">MSGYLEIKYPFKSNLGLNPFKSWKRQWCILRPSPTHAGASLAVYCSEAGASAGSVELPLGSVVKRAKSRTRPFAFAVFSVDDPRKPRILLAAQSLNDTQTWMEKIRALINGSKILDSEPLIKDSYSVSVISTELSRKCGLSSDTVVTLSTGGVIVARAQLAAFLEWKYITDVRLTDDDKTRTCVDEHSGKRPRPLTLESNDQSKSRFPLKTRHVTYPSFLILSPNLAPISVNNTFIARMDDVRHPTSKESNINQPRIKLGKEREDGDIACQ</sequence>
<comment type="caution">
    <text evidence="4">The sequence shown here is derived from an EMBL/GenBank/DDBJ whole genome shotgun (WGS) entry which is preliminary data.</text>
</comment>
<dbReference type="AlphaFoldDB" id="A0A8S1BHV5"/>
<feature type="compositionally biased region" description="Basic and acidic residues" evidence="1">
    <location>
        <begin position="259"/>
        <end position="271"/>
    </location>
</feature>
<gene>
    <name evidence="3" type="ORF">APLA_LOCUS13456</name>
    <name evidence="4" type="ORF">APLA_LOCUS16273</name>
</gene>
<dbReference type="Proteomes" id="UP000494256">
    <property type="component" value="Unassembled WGS sequence"/>
</dbReference>
<feature type="region of interest" description="Disordered" evidence="1">
    <location>
        <begin position="182"/>
        <end position="204"/>
    </location>
</feature>
<evidence type="ECO:0000313" key="6">
    <source>
        <dbReference type="Proteomes" id="UP000494256"/>
    </source>
</evidence>
<evidence type="ECO:0000313" key="5">
    <source>
        <dbReference type="Proteomes" id="UP000494106"/>
    </source>
</evidence>
<evidence type="ECO:0000256" key="1">
    <source>
        <dbReference type="SAM" id="MobiDB-lite"/>
    </source>
</evidence>
<dbReference type="EMBL" id="CADEBD010000353">
    <property type="protein sequence ID" value="CAB3251023.1"/>
    <property type="molecule type" value="Genomic_DNA"/>
</dbReference>
<reference evidence="5 6" key="1">
    <citation type="submission" date="2020-04" db="EMBL/GenBank/DDBJ databases">
        <authorList>
            <person name="Wallbank WR R."/>
            <person name="Pardo Diaz C."/>
            <person name="Kozak K."/>
            <person name="Martin S."/>
            <person name="Jiggins C."/>
            <person name="Moest M."/>
            <person name="Warren A I."/>
            <person name="Byers J.R.P. K."/>
            <person name="Montejo-Kovacevich G."/>
            <person name="Yen C E."/>
        </authorList>
    </citation>
    <scope>NUCLEOTIDE SEQUENCE [LARGE SCALE GENOMIC DNA]</scope>
</reference>
<evidence type="ECO:0000313" key="4">
    <source>
        <dbReference type="EMBL" id="CAB3257927.1"/>
    </source>
</evidence>
<dbReference type="EMBL" id="CADEBC010000594">
    <property type="protein sequence ID" value="CAB3257927.1"/>
    <property type="molecule type" value="Genomic_DNA"/>
</dbReference>
<dbReference type="SMART" id="SM00233">
    <property type="entry name" value="PH"/>
    <property type="match status" value="1"/>
</dbReference>
<accession>A0A8S1BHV5</accession>